<evidence type="ECO:0000313" key="2">
    <source>
        <dbReference type="Proteomes" id="UP000381093"/>
    </source>
</evidence>
<dbReference type="RefSeq" id="WP_150765561.1">
    <property type="nucleotide sequence ID" value="NZ_CABVHW010000011.1"/>
</dbReference>
<name>A0A5E7D2B4_PSEFL</name>
<evidence type="ECO:0000313" key="1">
    <source>
        <dbReference type="EMBL" id="VVO11467.1"/>
    </source>
</evidence>
<organism evidence="1 2">
    <name type="scientific">Pseudomonas fluorescens</name>
    <dbReference type="NCBI Taxonomy" id="294"/>
    <lineage>
        <taxon>Bacteria</taxon>
        <taxon>Pseudomonadati</taxon>
        <taxon>Pseudomonadota</taxon>
        <taxon>Gammaproteobacteria</taxon>
        <taxon>Pseudomonadales</taxon>
        <taxon>Pseudomonadaceae</taxon>
        <taxon>Pseudomonas</taxon>
    </lineage>
</organism>
<accession>A0A5E7D2B4</accession>
<dbReference type="Proteomes" id="UP000381093">
    <property type="component" value="Unassembled WGS sequence"/>
</dbReference>
<protein>
    <submittedName>
        <fullName evidence="1">Uncharacterized protein</fullName>
    </submittedName>
</protein>
<gene>
    <name evidence="1" type="ORF">PS710_03483</name>
</gene>
<dbReference type="EMBL" id="CABVHW010000011">
    <property type="protein sequence ID" value="VVO11467.1"/>
    <property type="molecule type" value="Genomic_DNA"/>
</dbReference>
<dbReference type="InterPro" id="IPR029057">
    <property type="entry name" value="PRTase-like"/>
</dbReference>
<dbReference type="AlphaFoldDB" id="A0A5E7D2B4"/>
<dbReference type="Gene3D" id="3.40.50.2020">
    <property type="match status" value="1"/>
</dbReference>
<reference evidence="1 2" key="1">
    <citation type="submission" date="2019-09" db="EMBL/GenBank/DDBJ databases">
        <authorList>
            <person name="Chandra G."/>
            <person name="Truman W A."/>
        </authorList>
    </citation>
    <scope>NUCLEOTIDE SEQUENCE [LARGE SCALE GENOMIC DNA]</scope>
    <source>
        <strain evidence="1">PS710</strain>
    </source>
</reference>
<sequence length="240" mass="27258">MITEVAVAANAERTWAYPNEQRGIDMLSSLLDASSPPKAYQDTMYRIGRLLAEKLYEEHKLSSKSKVCIVSTVEDADFLSKGVYDTLSEKGQELYFVCVWNQRESMFDGGTTVAPIIRKFMQPGYENSDEMIVVKSIISGSCVVKTNITALFDKIRPKKIHVVSPVMHEDSAMKLLREFPSNYSELFDFEFLAKDRERNNNTGEVSPGIGGNVYERLGFANQADKNKYWPKLVRSMLHEM</sequence>
<proteinExistence type="predicted"/>